<dbReference type="Pfam" id="PF07727">
    <property type="entry name" value="RVT_2"/>
    <property type="match status" value="1"/>
</dbReference>
<dbReference type="EMBL" id="UZAU01000081">
    <property type="status" value="NOT_ANNOTATED_CDS"/>
    <property type="molecule type" value="Genomic_DNA"/>
</dbReference>
<evidence type="ECO:0000313" key="4">
    <source>
        <dbReference type="Proteomes" id="UP000596661"/>
    </source>
</evidence>
<dbReference type="Proteomes" id="UP000596661">
    <property type="component" value="Chromosome 1"/>
</dbReference>
<accession>A0A803NMQ0</accession>
<dbReference type="EnsemblPlants" id="evm.model.01.2802">
    <property type="protein sequence ID" value="cds.evm.model.01.2802"/>
    <property type="gene ID" value="evm.TU.01.2802"/>
</dbReference>
<keyword evidence="4" id="KW-1185">Reference proteome</keyword>
<feature type="region of interest" description="Disordered" evidence="1">
    <location>
        <begin position="28"/>
        <end position="48"/>
    </location>
</feature>
<proteinExistence type="predicted"/>
<name>A0A803NMQ0_CANSA</name>
<organism evidence="3 4">
    <name type="scientific">Cannabis sativa</name>
    <name type="common">Hemp</name>
    <name type="synonym">Marijuana</name>
    <dbReference type="NCBI Taxonomy" id="3483"/>
    <lineage>
        <taxon>Eukaryota</taxon>
        <taxon>Viridiplantae</taxon>
        <taxon>Streptophyta</taxon>
        <taxon>Embryophyta</taxon>
        <taxon>Tracheophyta</taxon>
        <taxon>Spermatophyta</taxon>
        <taxon>Magnoliopsida</taxon>
        <taxon>eudicotyledons</taxon>
        <taxon>Gunneridae</taxon>
        <taxon>Pentapetalae</taxon>
        <taxon>rosids</taxon>
        <taxon>fabids</taxon>
        <taxon>Rosales</taxon>
        <taxon>Cannabaceae</taxon>
        <taxon>Cannabis</taxon>
    </lineage>
</organism>
<reference evidence="3" key="2">
    <citation type="submission" date="2021-03" db="UniProtKB">
        <authorList>
            <consortium name="EnsemblPlants"/>
        </authorList>
    </citation>
    <scope>IDENTIFICATION</scope>
</reference>
<evidence type="ECO:0000256" key="1">
    <source>
        <dbReference type="SAM" id="MobiDB-lite"/>
    </source>
</evidence>
<sequence length="304" mass="33923">MAKKFNMVSEHFPLLSANMANIGASTNNSNINRPVNQPNEASNLNRSRNNSDEFNSVYFNHNMSIRLNDHNFLLWKLQVQDQLLVSWLLSSNNDNTTTASTEQTPHALVTPALLLARTGTLTLVTPALLLARTGTLALVTPPLLLANDSSAATKKSPLILMPCKQGESLRFIYPRPISLPRFQELNNIAIKNVVATRNSKFSLKDLGDLHYFLGIEVQQTSSCLHLSQAKYIRDLLFKAQMRDAKPAPTPMTSGLRLLAYVSEPVQYPHLYRSIIGSLQYLVITRPEISFNVNKSLPVSCEIHN</sequence>
<dbReference type="Gramene" id="evm.model.01.2802">
    <property type="protein sequence ID" value="cds.evm.model.01.2802"/>
    <property type="gene ID" value="evm.TU.01.2802"/>
</dbReference>
<evidence type="ECO:0000259" key="2">
    <source>
        <dbReference type="Pfam" id="PF07727"/>
    </source>
</evidence>
<evidence type="ECO:0000313" key="3">
    <source>
        <dbReference type="EnsemblPlants" id="cds.evm.model.01.2802"/>
    </source>
</evidence>
<dbReference type="InterPro" id="IPR013103">
    <property type="entry name" value="RVT_2"/>
</dbReference>
<protein>
    <recommendedName>
        <fullName evidence="2">Reverse transcriptase Ty1/copia-type domain-containing protein</fullName>
    </recommendedName>
</protein>
<feature type="domain" description="Reverse transcriptase Ty1/copia-type" evidence="2">
    <location>
        <begin position="189"/>
        <end position="252"/>
    </location>
</feature>
<dbReference type="AlphaFoldDB" id="A0A803NMQ0"/>
<reference evidence="3" key="1">
    <citation type="submission" date="2018-11" db="EMBL/GenBank/DDBJ databases">
        <authorList>
            <person name="Grassa J C."/>
        </authorList>
    </citation>
    <scope>NUCLEOTIDE SEQUENCE [LARGE SCALE GENOMIC DNA]</scope>
</reference>